<dbReference type="Pfam" id="PF24963">
    <property type="entry name" value="DUF7768"/>
    <property type="match status" value="1"/>
</dbReference>
<sequence length="166" mass="18333">MARVDAKILMEARFQTGKTGGQKTPGQDPKIAGVNQSTSLIQDASPMDAVSVTKQNRKTAILVSPFMSEDPATATKAYRYAMRAVQDSLRRGEAPMATHAFFYDSLSYKNPVERDMGLQCQISWLKKAEMVVVYTDGGITPAMQTIINSGEIKNKRIEYRTIGSFT</sequence>
<proteinExistence type="predicted"/>
<dbReference type="EMBL" id="MN098328">
    <property type="protein sequence ID" value="QFR56666.1"/>
    <property type="molecule type" value="Genomic_DNA"/>
</dbReference>
<gene>
    <name evidence="2" type="ORF">CPT_Mendera_120</name>
</gene>
<keyword evidence="3" id="KW-1185">Reference proteome</keyword>
<organism evidence="2 3">
    <name type="scientific">Stenotrophomonas phage Mendera</name>
    <dbReference type="NCBI Taxonomy" id="2650877"/>
    <lineage>
        <taxon>Viruses</taxon>
        <taxon>Duplodnaviria</taxon>
        <taxon>Heunggongvirae</taxon>
        <taxon>Uroviricota</taxon>
        <taxon>Caudoviricetes</taxon>
        <taxon>Menderavirus</taxon>
        <taxon>Menderavirus mendera</taxon>
    </lineage>
</organism>
<reference evidence="3" key="1">
    <citation type="submission" date="2019-06" db="EMBL/GenBank/DDBJ databases">
        <title>Complete genome sequence of Stenotrophomonas phage Mendera.</title>
        <authorList>
            <person name="Garza K."/>
            <person name="Newkirk H."/>
            <person name="Moreland R."/>
            <person name="Liu M."/>
            <person name="Ramsey J."/>
            <person name="Gonzalez C.F."/>
            <person name="Leavitt J."/>
        </authorList>
    </citation>
    <scope>NUCLEOTIDE SEQUENCE [LARGE SCALE GENOMIC DNA]</scope>
</reference>
<evidence type="ECO:0000313" key="2">
    <source>
        <dbReference type="EMBL" id="QFR56666.1"/>
    </source>
</evidence>
<accession>A0A5P8PIV7</accession>
<dbReference type="InterPro" id="IPR056670">
    <property type="entry name" value="DUF7768"/>
</dbReference>
<evidence type="ECO:0000259" key="1">
    <source>
        <dbReference type="Pfam" id="PF24963"/>
    </source>
</evidence>
<protein>
    <recommendedName>
        <fullName evidence="1">DUF7768 domain-containing protein</fullName>
    </recommendedName>
</protein>
<name>A0A5P8PIV7_9CAUD</name>
<feature type="domain" description="DUF7768" evidence="1">
    <location>
        <begin position="60"/>
        <end position="159"/>
    </location>
</feature>
<evidence type="ECO:0000313" key="3">
    <source>
        <dbReference type="Proteomes" id="UP000326601"/>
    </source>
</evidence>
<dbReference type="Proteomes" id="UP000326601">
    <property type="component" value="Segment"/>
</dbReference>